<proteinExistence type="inferred from homology"/>
<dbReference type="NCBIfam" id="TIGR00211">
    <property type="entry name" value="glyS"/>
    <property type="match status" value="1"/>
</dbReference>
<evidence type="ECO:0000256" key="3">
    <source>
        <dbReference type="ARBA" id="ARBA00022741"/>
    </source>
</evidence>
<evidence type="ECO:0000256" key="4">
    <source>
        <dbReference type="ARBA" id="ARBA00022840"/>
    </source>
</evidence>
<keyword evidence="3 8" id="KW-0547">Nucleotide-binding</keyword>
<comment type="subunit">
    <text evidence="8">Tetramer of two alpha and two beta subunits.</text>
</comment>
<dbReference type="GO" id="GO:0006426">
    <property type="term" value="P:glycyl-tRNA aminoacylation"/>
    <property type="evidence" value="ECO:0007669"/>
    <property type="project" value="UniProtKB-UniRule"/>
</dbReference>
<sequence length="673" mass="76598">MKFLIEIGVEELPAIPFLKELKNIKPKWKSLLDEFGLESEFGFDYTPRRLVLSGDIPEFAPDLEVENIGAPKQVALQNGSWSAAAKSFANKCGISEDELSFKEIKGKEVLYHKSVVKGKATDELLPVMVDKFIHSLNFGKSMRWGNGEHEFIRPIRSLVCILGERSLDFEIYGVRSGKAFYPHRKFGYDLVKFDSIDEYFAKLEQNGITLKSALRKEKILSEFKQIEAKSGLKIELDLELLDEVVAITEYPTALLGEFEKEFLEVPSEVIITSMKENQRYFPLHDASGELSNHFVVVSNQICDDYSLIIRGNEKVLRARLSDAKFFWENDLASEFSSEKLKTITYLTELGSMYDKEIRERDIARSLAKIYDRELRFEFDGDYEHELDRAVMLSKADLTTGMVYEFTNLQGVMGGYYAAYRKENPFVIDAIKEQYLPSGEGSLCPRTLFSSIVAISCKLDNLMGLFSINKIPNGNKDPYALRRAAAGIIKIVLNLDINFDVKNVLNSIKSSYKEFDIKALESFIYDRLYTMYDANTSVIKACLNSGESDLKRLNSAILALDEISKSDSFKENFSTFKRLANIIKDSEILSVDESLFEDESEKELNAKFKALSLDESDISKYLNELFGLKDAIDKFFDSVMINHENPNIKANRIALIGQIYKAFLKVADIKEITL</sequence>
<dbReference type="Proteomes" id="UP000028486">
    <property type="component" value="Chromosome"/>
</dbReference>
<name>A0A076F9J5_9BACT</name>
<evidence type="ECO:0000256" key="1">
    <source>
        <dbReference type="ARBA" id="ARBA00008226"/>
    </source>
</evidence>
<evidence type="ECO:0000313" key="10">
    <source>
        <dbReference type="Proteomes" id="UP000028486"/>
    </source>
</evidence>
<dbReference type="OrthoDB" id="9775440at2"/>
<reference evidence="10" key="1">
    <citation type="journal article" date="2014" name="Genome Announc.">
        <title>Complete Genome Sequence of Campylobacter iguaniorum Strain 1485ET, Isolated from a Bearded Dragon (Pogona vitticeps).</title>
        <authorList>
            <person name="Gilbert M.J."/>
            <person name="Miller W.G."/>
            <person name="Yee E."/>
            <person name="Kik M."/>
            <person name="Wagenaar J.A."/>
            <person name="Duim B."/>
        </authorList>
    </citation>
    <scope>NUCLEOTIDE SEQUENCE [LARGE SCALE GENOMIC DNA]</scope>
    <source>
        <strain evidence="10">1485E</strain>
    </source>
</reference>
<dbReference type="RefSeq" id="WP_038454456.1">
    <property type="nucleotide sequence ID" value="NZ_CP009043.1"/>
</dbReference>
<comment type="subcellular location">
    <subcellularLocation>
        <location evidence="8">Cytoplasm</location>
    </subcellularLocation>
</comment>
<dbReference type="HOGENOM" id="CLU_007220_2_2_7"/>
<evidence type="ECO:0000256" key="6">
    <source>
        <dbReference type="ARBA" id="ARBA00023146"/>
    </source>
</evidence>
<dbReference type="eggNOG" id="COG0751">
    <property type="taxonomic scope" value="Bacteria"/>
</dbReference>
<evidence type="ECO:0000256" key="2">
    <source>
        <dbReference type="ARBA" id="ARBA00022598"/>
    </source>
</evidence>
<keyword evidence="4 8" id="KW-0067">ATP-binding</keyword>
<dbReference type="PATRIC" id="fig|1244531.5.peg.1150"/>
<keyword evidence="5 8" id="KW-0648">Protein biosynthesis</keyword>
<evidence type="ECO:0000256" key="8">
    <source>
        <dbReference type="HAMAP-Rule" id="MF_00255"/>
    </source>
</evidence>
<dbReference type="AlphaFoldDB" id="A0A076F9J5"/>
<keyword evidence="8" id="KW-0963">Cytoplasm</keyword>
<keyword evidence="2 8" id="KW-0436">Ligase</keyword>
<evidence type="ECO:0000256" key="7">
    <source>
        <dbReference type="ARBA" id="ARBA00047937"/>
    </source>
</evidence>
<dbReference type="PANTHER" id="PTHR30075">
    <property type="entry name" value="GLYCYL-TRNA SYNTHETASE"/>
    <property type="match status" value="1"/>
</dbReference>
<gene>
    <name evidence="8 9" type="primary">glyS</name>
    <name evidence="9" type="ORF">CIG1485E_1049</name>
</gene>
<dbReference type="PRINTS" id="PR01045">
    <property type="entry name" value="TRNASYNTHGB"/>
</dbReference>
<keyword evidence="6 8" id="KW-0030">Aminoacyl-tRNA synthetase</keyword>
<dbReference type="GO" id="GO:0004820">
    <property type="term" value="F:glycine-tRNA ligase activity"/>
    <property type="evidence" value="ECO:0007669"/>
    <property type="project" value="UniProtKB-UniRule"/>
</dbReference>
<comment type="catalytic activity">
    <reaction evidence="7 8">
        <text>tRNA(Gly) + glycine + ATP = glycyl-tRNA(Gly) + AMP + diphosphate</text>
        <dbReference type="Rhea" id="RHEA:16013"/>
        <dbReference type="Rhea" id="RHEA-COMP:9664"/>
        <dbReference type="Rhea" id="RHEA-COMP:9683"/>
        <dbReference type="ChEBI" id="CHEBI:30616"/>
        <dbReference type="ChEBI" id="CHEBI:33019"/>
        <dbReference type="ChEBI" id="CHEBI:57305"/>
        <dbReference type="ChEBI" id="CHEBI:78442"/>
        <dbReference type="ChEBI" id="CHEBI:78522"/>
        <dbReference type="ChEBI" id="CHEBI:456215"/>
        <dbReference type="EC" id="6.1.1.14"/>
    </reaction>
</comment>
<dbReference type="EC" id="6.1.1.14" evidence="8"/>
<comment type="similarity">
    <text evidence="1 8">Belongs to the class-II aminoacyl-tRNA synthetase family.</text>
</comment>
<accession>A0A076F9J5</accession>
<dbReference type="InterPro" id="IPR015944">
    <property type="entry name" value="Gly-tRNA-synth_bsu"/>
</dbReference>
<dbReference type="GO" id="GO:0005829">
    <property type="term" value="C:cytosol"/>
    <property type="evidence" value="ECO:0007669"/>
    <property type="project" value="TreeGrafter"/>
</dbReference>
<keyword evidence="10" id="KW-1185">Reference proteome</keyword>
<evidence type="ECO:0000313" key="9">
    <source>
        <dbReference type="EMBL" id="AII14885.1"/>
    </source>
</evidence>
<dbReference type="InterPro" id="IPR006194">
    <property type="entry name" value="Gly-tRNA-synth_heterodimer"/>
</dbReference>
<dbReference type="EMBL" id="CP009043">
    <property type="protein sequence ID" value="AII14885.1"/>
    <property type="molecule type" value="Genomic_DNA"/>
</dbReference>
<dbReference type="Pfam" id="PF02092">
    <property type="entry name" value="tRNA_synt_2f"/>
    <property type="match status" value="1"/>
</dbReference>
<dbReference type="KEGG" id="caj:CIG1485E_1049"/>
<evidence type="ECO:0000256" key="5">
    <source>
        <dbReference type="ARBA" id="ARBA00022917"/>
    </source>
</evidence>
<dbReference type="PROSITE" id="PS50861">
    <property type="entry name" value="AA_TRNA_LIGASE_II_GLYAB"/>
    <property type="match status" value="1"/>
</dbReference>
<protein>
    <recommendedName>
        <fullName evidence="8">Glycine--tRNA ligase beta subunit</fullName>
        <ecNumber evidence="8">6.1.1.14</ecNumber>
    </recommendedName>
    <alternativeName>
        <fullName evidence="8">Glycyl-tRNA synthetase beta subunit</fullName>
        <shortName evidence="8">GlyRS</shortName>
    </alternativeName>
</protein>
<dbReference type="STRING" id="1244531.CIG2463D_1141"/>
<dbReference type="HAMAP" id="MF_00255">
    <property type="entry name" value="Gly_tRNA_synth_beta"/>
    <property type="match status" value="1"/>
</dbReference>
<dbReference type="PANTHER" id="PTHR30075:SF2">
    <property type="entry name" value="GLYCINE--TRNA LIGASE, CHLOROPLASTIC_MITOCHONDRIAL 2"/>
    <property type="match status" value="1"/>
</dbReference>
<organism evidence="9 10">
    <name type="scientific">Campylobacter iguaniorum</name>
    <dbReference type="NCBI Taxonomy" id="1244531"/>
    <lineage>
        <taxon>Bacteria</taxon>
        <taxon>Pseudomonadati</taxon>
        <taxon>Campylobacterota</taxon>
        <taxon>Epsilonproteobacteria</taxon>
        <taxon>Campylobacterales</taxon>
        <taxon>Campylobacteraceae</taxon>
        <taxon>Campylobacter</taxon>
    </lineage>
</organism>
<dbReference type="GO" id="GO:0005524">
    <property type="term" value="F:ATP binding"/>
    <property type="evidence" value="ECO:0007669"/>
    <property type="project" value="UniProtKB-UniRule"/>
</dbReference>